<keyword evidence="10" id="KW-1185">Reference proteome</keyword>
<feature type="domain" description="Glycosyl transferase family 28 C-terminal" evidence="8">
    <location>
        <begin position="5"/>
        <end position="143"/>
    </location>
</feature>
<dbReference type="Pfam" id="PF04101">
    <property type="entry name" value="Glyco_tran_28_C"/>
    <property type="match status" value="1"/>
</dbReference>
<dbReference type="InterPro" id="IPR052474">
    <property type="entry name" value="UDP-GlcNAc_transferase"/>
</dbReference>
<comment type="caution">
    <text evidence="9">The sequence shown here is derived from an EMBL/GenBank/DDBJ whole genome shotgun (WGS) entry which is preliminary data.</text>
</comment>
<dbReference type="EC" id="2.4.1.141" evidence="2 7"/>
<dbReference type="GO" id="GO:0004577">
    <property type="term" value="F:N-acetylglucosaminyldiphosphodolichol N-acetylglucosaminyltransferase activity"/>
    <property type="evidence" value="ECO:0007669"/>
    <property type="project" value="UniProtKB-EC"/>
</dbReference>
<dbReference type="EMBL" id="JAEUBE010000183">
    <property type="protein sequence ID" value="KAH3667455.1"/>
    <property type="molecule type" value="Genomic_DNA"/>
</dbReference>
<evidence type="ECO:0000259" key="8">
    <source>
        <dbReference type="Pfam" id="PF04101"/>
    </source>
</evidence>
<evidence type="ECO:0000256" key="2">
    <source>
        <dbReference type="ARBA" id="ARBA00012614"/>
    </source>
</evidence>
<protein>
    <recommendedName>
        <fullName evidence="3 7">UDP-N-acetylglucosamine transferase subunit ALG13</fullName>
        <ecNumber evidence="2 7">2.4.1.141</ecNumber>
    </recommendedName>
    <alternativeName>
        <fullName evidence="5 7">Asparagine-linked glycosylation protein 13</fullName>
    </alternativeName>
</protein>
<comment type="catalytic activity">
    <reaction evidence="6">
        <text>an N-acetyl-alpha-D-glucosaminyl-diphospho-di-trans,poly-cis-dolichol + UDP-N-acetyl-alpha-D-glucosamine = an N,N'-diacetylchitobiosyl-diphospho-di-trans,poly-cis-dolichol + UDP + H(+)</text>
        <dbReference type="Rhea" id="RHEA:23380"/>
        <dbReference type="Rhea" id="RHEA-COMP:19507"/>
        <dbReference type="Rhea" id="RHEA-COMP:19510"/>
        <dbReference type="ChEBI" id="CHEBI:15378"/>
        <dbReference type="ChEBI" id="CHEBI:57269"/>
        <dbReference type="ChEBI" id="CHEBI:57705"/>
        <dbReference type="ChEBI" id="CHEBI:58223"/>
        <dbReference type="ChEBI" id="CHEBI:58427"/>
        <dbReference type="EC" id="2.4.1.141"/>
    </reaction>
</comment>
<keyword evidence="7" id="KW-0808">Transferase</keyword>
<evidence type="ECO:0000313" key="10">
    <source>
        <dbReference type="Proteomes" id="UP000769157"/>
    </source>
</evidence>
<dbReference type="OrthoDB" id="20273at2759"/>
<accession>A0A9P8P920</accession>
<dbReference type="GO" id="GO:0006488">
    <property type="term" value="P:dolichol-linked oligosaccharide biosynthetic process"/>
    <property type="evidence" value="ECO:0007669"/>
    <property type="project" value="TreeGrafter"/>
</dbReference>
<evidence type="ECO:0000256" key="7">
    <source>
        <dbReference type="RuleBase" id="RU362128"/>
    </source>
</evidence>
<dbReference type="SUPFAM" id="SSF53756">
    <property type="entry name" value="UDP-Glycosyltransferase/glycogen phosphorylase"/>
    <property type="match status" value="1"/>
</dbReference>
<reference evidence="9" key="1">
    <citation type="journal article" date="2021" name="Open Biol.">
        <title>Shared evolutionary footprints suggest mitochondrial oxidative damage underlies multiple complex I losses in fungi.</title>
        <authorList>
            <person name="Schikora-Tamarit M.A."/>
            <person name="Marcet-Houben M."/>
            <person name="Nosek J."/>
            <person name="Gabaldon T."/>
        </authorList>
    </citation>
    <scope>NUCLEOTIDE SEQUENCE</scope>
    <source>
        <strain evidence="9">CBS6075</strain>
    </source>
</reference>
<evidence type="ECO:0000256" key="5">
    <source>
        <dbReference type="ARBA" id="ARBA00032061"/>
    </source>
</evidence>
<keyword evidence="7" id="KW-0256">Endoplasmic reticulum</keyword>
<evidence type="ECO:0000313" key="9">
    <source>
        <dbReference type="EMBL" id="KAH3667455.1"/>
    </source>
</evidence>
<name>A0A9P8P920_9ASCO</name>
<organism evidence="9 10">
    <name type="scientific">Ogataea philodendri</name>
    <dbReference type="NCBI Taxonomy" id="1378263"/>
    <lineage>
        <taxon>Eukaryota</taxon>
        <taxon>Fungi</taxon>
        <taxon>Dikarya</taxon>
        <taxon>Ascomycota</taxon>
        <taxon>Saccharomycotina</taxon>
        <taxon>Pichiomycetes</taxon>
        <taxon>Pichiales</taxon>
        <taxon>Pichiaceae</taxon>
        <taxon>Ogataea</taxon>
    </lineage>
</organism>
<comment type="subcellular location">
    <subcellularLocation>
        <location evidence="7">Endoplasmic reticulum</location>
    </subcellularLocation>
</comment>
<dbReference type="PANTHER" id="PTHR47043:SF1">
    <property type="entry name" value="UDP-N-ACETYLGLUCOSAMINE TRANSFERASE SUBUNIT ALG13"/>
    <property type="match status" value="1"/>
</dbReference>
<gene>
    <name evidence="7" type="primary">ALG13</name>
    <name evidence="9" type="ORF">OGAPHI_003104</name>
</gene>
<evidence type="ECO:0000256" key="6">
    <source>
        <dbReference type="ARBA" id="ARBA00048184"/>
    </source>
</evidence>
<dbReference type="Proteomes" id="UP000769157">
    <property type="component" value="Unassembled WGS sequence"/>
</dbReference>
<evidence type="ECO:0000256" key="1">
    <source>
        <dbReference type="ARBA" id="ARBA00011198"/>
    </source>
</evidence>
<reference evidence="9" key="2">
    <citation type="submission" date="2021-01" db="EMBL/GenBank/DDBJ databases">
        <authorList>
            <person name="Schikora-Tamarit M.A."/>
        </authorList>
    </citation>
    <scope>NUCLEOTIDE SEQUENCE</scope>
    <source>
        <strain evidence="9">CBS6075</strain>
    </source>
</reference>
<dbReference type="GO" id="GO:0043541">
    <property type="term" value="C:UDP-N-acetylglucosamine transferase complex"/>
    <property type="evidence" value="ECO:0007669"/>
    <property type="project" value="TreeGrafter"/>
</dbReference>
<evidence type="ECO:0000256" key="4">
    <source>
        <dbReference type="ARBA" id="ARBA00024804"/>
    </source>
</evidence>
<dbReference type="PANTHER" id="PTHR47043">
    <property type="entry name" value="UDP-N-ACETYLGLUCOSAMINE TRANSFERASE SUBUNIT ALG13"/>
    <property type="match status" value="1"/>
</dbReference>
<dbReference type="InterPro" id="IPR007235">
    <property type="entry name" value="Glyco_trans_28_C"/>
</dbReference>
<dbReference type="AlphaFoldDB" id="A0A9P8P920"/>
<evidence type="ECO:0000256" key="3">
    <source>
        <dbReference type="ARBA" id="ARBA00017468"/>
    </source>
</evidence>
<comment type="subunit">
    <text evidence="1 7">Heterodimer with ALG14 to form a functional enzyme.</text>
</comment>
<dbReference type="Gene3D" id="3.40.50.2000">
    <property type="entry name" value="Glycogen Phosphorylase B"/>
    <property type="match status" value="1"/>
</dbReference>
<comment type="similarity">
    <text evidence="7">Belongs to the glycosyltransferase 28 family.</text>
</comment>
<proteinExistence type="inferred from homology"/>
<keyword evidence="7" id="KW-0328">Glycosyltransferase</keyword>
<comment type="function">
    <text evidence="4 7">Involved in protein N-glycosylation. Essential for the second step of the dolichol-linked oligosaccharide pathway.</text>
</comment>
<sequence>MGGQVLVTCGATVCFDRLVENALDKRFFGLLLRLGFDRLVVQYGKTAEGQELVTRLTQQYTVSDGQFTVDGLHVELLAFDADIVANYTQKSDLVISHGGTGSVLDSLRCNKKLVVVINSALADNHQEEIAEAFAQQGLLEYVRGDLSELLRVTERVCNRSYNKMPSPKGRIVEDVLWS</sequence>